<proteinExistence type="predicted"/>
<sequence>MENNSFYELLLSKKDCGIQLDFDKITYDELYELSFIENIPDSIVGDLFRITKEAVRKKRYKLGIKL</sequence>
<dbReference type="RefSeq" id="WP_063555832.1">
    <property type="nucleotide sequence ID" value="NZ_LITT01000024.1"/>
</dbReference>
<reference evidence="1 2" key="1">
    <citation type="journal article" date="2015" name="Biotechnol. Bioeng.">
        <title>Genome sequence and phenotypic characterization of Caulobacter segnis.</title>
        <authorList>
            <person name="Patel S."/>
            <person name="Fletcher B."/>
            <person name="Scott D.C."/>
            <person name="Ely B."/>
        </authorList>
    </citation>
    <scope>NUCLEOTIDE SEQUENCE [LARGE SCALE GENOMIC DNA]</scope>
    <source>
        <strain evidence="1 2">ERI-2</strain>
    </source>
</reference>
<gene>
    <name evidence="1" type="ORF">WY13_02409</name>
</gene>
<organism evidence="1 2">
    <name type="scientific">Clostridium ljungdahlii</name>
    <dbReference type="NCBI Taxonomy" id="1538"/>
    <lineage>
        <taxon>Bacteria</taxon>
        <taxon>Bacillati</taxon>
        <taxon>Bacillota</taxon>
        <taxon>Clostridia</taxon>
        <taxon>Eubacteriales</taxon>
        <taxon>Clostridiaceae</taxon>
        <taxon>Clostridium</taxon>
    </lineage>
</organism>
<evidence type="ECO:0000313" key="1">
    <source>
        <dbReference type="EMBL" id="OAA86420.1"/>
    </source>
</evidence>
<dbReference type="PATRIC" id="fig|1538.10.peg.2784"/>
<name>A0A168NGV6_9CLOT</name>
<dbReference type="Proteomes" id="UP000077407">
    <property type="component" value="Unassembled WGS sequence"/>
</dbReference>
<comment type="caution">
    <text evidence="1">The sequence shown here is derived from an EMBL/GenBank/DDBJ whole genome shotgun (WGS) entry which is preliminary data.</text>
</comment>
<evidence type="ECO:0000313" key="2">
    <source>
        <dbReference type="Proteomes" id="UP000077407"/>
    </source>
</evidence>
<protein>
    <submittedName>
        <fullName evidence="1">Uncharacterized protein</fullName>
    </submittedName>
</protein>
<accession>A0A168NGV6</accession>
<dbReference type="AlphaFoldDB" id="A0A168NGV6"/>
<dbReference type="EMBL" id="LITT01000024">
    <property type="protein sequence ID" value="OAA86420.1"/>
    <property type="molecule type" value="Genomic_DNA"/>
</dbReference>